<comment type="caution">
    <text evidence="3">The sequence shown here is derived from an EMBL/GenBank/DDBJ whole genome shotgun (WGS) entry which is preliminary data.</text>
</comment>
<evidence type="ECO:0000313" key="4">
    <source>
        <dbReference type="Proteomes" id="UP000077589"/>
    </source>
</evidence>
<dbReference type="RefSeq" id="WP_064084585.1">
    <property type="nucleotide sequence ID" value="NZ_LXSF01000007.1"/>
</dbReference>
<reference evidence="4 5" key="1">
    <citation type="submission" date="2016-05" db="EMBL/GenBank/DDBJ databases">
        <title>Draft genome of Corynebacterium afermentans subsp. afermentans LCDC 88199T.</title>
        <authorList>
            <person name="Bernier A.-M."/>
            <person name="Bernard K."/>
        </authorList>
    </citation>
    <scope>NUCLEOTIDE SEQUENCE [LARGE SCALE GENOMIC DNA]</scope>
    <source>
        <strain evidence="5">NML01-0328</strain>
        <strain evidence="4">NML04-0072</strain>
    </source>
</reference>
<sequence length="222" mass="25257">MKYIHTTADTLEHLRQQAKKRQNKQGGKIAELLNRAAQEAKYQSWRHAEICHQAGERFGRTPLTEECHTVVEHTRAGQDYVTATGFETATPSAYLLFNTDQGDAWLYDVFSRQALCLMHRHKEAELTPIRFADKRFTIEWDGQVDLSTPIPSLDPETDAARAKLGGRYLFPEYVSLMIEDLGSQAARQAHQFFQNEHGSESQPAPEHEHHGHEHGHNCGCSH</sequence>
<dbReference type="Proteomes" id="UP000077589">
    <property type="component" value="Unassembled WGS sequence"/>
</dbReference>
<evidence type="ECO:0000313" key="2">
    <source>
        <dbReference type="EMBL" id="OAM16144.1"/>
    </source>
</evidence>
<dbReference type="Proteomes" id="UP000078003">
    <property type="component" value="Unassembled WGS sequence"/>
</dbReference>
<dbReference type="STRING" id="539.A7P85_06950"/>
<feature type="region of interest" description="Disordered" evidence="1">
    <location>
        <begin position="194"/>
        <end position="222"/>
    </location>
</feature>
<name>A0A1A9RNR5_EIKCO</name>
<evidence type="ECO:0000313" key="5">
    <source>
        <dbReference type="Proteomes" id="UP000078003"/>
    </source>
</evidence>
<evidence type="ECO:0000313" key="3">
    <source>
        <dbReference type="EMBL" id="OAM21030.1"/>
    </source>
</evidence>
<dbReference type="EMBL" id="LXSG01000019">
    <property type="protein sequence ID" value="OAM21030.1"/>
    <property type="molecule type" value="Genomic_DNA"/>
</dbReference>
<dbReference type="OrthoDB" id="8774098at2"/>
<dbReference type="EMBL" id="LXSF01000007">
    <property type="protein sequence ID" value="OAM16144.1"/>
    <property type="molecule type" value="Genomic_DNA"/>
</dbReference>
<reference evidence="3" key="2">
    <citation type="submission" date="2016-05" db="EMBL/GenBank/DDBJ databases">
        <authorList>
            <person name="Lavstsen T."/>
            <person name="Jespersen J.S."/>
        </authorList>
    </citation>
    <scope>NUCLEOTIDE SEQUENCE</scope>
    <source>
        <strain evidence="2">NML01-0328</strain>
        <strain evidence="3">NML04-0072</strain>
    </source>
</reference>
<dbReference type="AlphaFoldDB" id="A0A1A9RNR5"/>
<evidence type="ECO:0000256" key="1">
    <source>
        <dbReference type="SAM" id="MobiDB-lite"/>
    </source>
</evidence>
<feature type="compositionally biased region" description="Basic and acidic residues" evidence="1">
    <location>
        <begin position="205"/>
        <end position="216"/>
    </location>
</feature>
<gene>
    <name evidence="2" type="ORF">A7P85_06950</name>
    <name evidence="3" type="ORF">A7P90_03070</name>
</gene>
<protein>
    <submittedName>
        <fullName evidence="3">Uncharacterized protein</fullName>
    </submittedName>
</protein>
<organism evidence="3 4">
    <name type="scientific">Eikenella corrodens</name>
    <dbReference type="NCBI Taxonomy" id="539"/>
    <lineage>
        <taxon>Bacteria</taxon>
        <taxon>Pseudomonadati</taxon>
        <taxon>Pseudomonadota</taxon>
        <taxon>Betaproteobacteria</taxon>
        <taxon>Neisseriales</taxon>
        <taxon>Neisseriaceae</taxon>
        <taxon>Eikenella</taxon>
    </lineage>
</organism>
<accession>A0A1A9RNR5</accession>
<proteinExistence type="predicted"/>